<dbReference type="GO" id="GO:0005737">
    <property type="term" value="C:cytoplasm"/>
    <property type="evidence" value="ECO:0007669"/>
    <property type="project" value="TreeGrafter"/>
</dbReference>
<dbReference type="AlphaFoldDB" id="M4BRQ0"/>
<organism evidence="9 10">
    <name type="scientific">Hyaloperonospora arabidopsidis (strain Emoy2)</name>
    <name type="common">Downy mildew agent</name>
    <name type="synonym">Peronospora arabidopsidis</name>
    <dbReference type="NCBI Taxonomy" id="559515"/>
    <lineage>
        <taxon>Eukaryota</taxon>
        <taxon>Sar</taxon>
        <taxon>Stramenopiles</taxon>
        <taxon>Oomycota</taxon>
        <taxon>Peronosporomycetes</taxon>
        <taxon>Peronosporales</taxon>
        <taxon>Peronosporaceae</taxon>
        <taxon>Hyaloperonospora</taxon>
    </lineage>
</organism>
<dbReference type="GO" id="GO:0008113">
    <property type="term" value="F:peptide-methionine (S)-S-oxide reductase activity"/>
    <property type="evidence" value="ECO:0007669"/>
    <property type="project" value="UniProtKB-EC"/>
</dbReference>
<dbReference type="OMA" id="GRQICTE"/>
<dbReference type="InterPro" id="IPR002569">
    <property type="entry name" value="Met_Sox_Rdtase_MsrA_dom"/>
</dbReference>
<dbReference type="InterPro" id="IPR036509">
    <property type="entry name" value="Met_Sox_Rdtase_MsrA_sf"/>
</dbReference>
<dbReference type="EMBL" id="JH598659">
    <property type="status" value="NOT_ANNOTATED_CDS"/>
    <property type="molecule type" value="Genomic_DNA"/>
</dbReference>
<feature type="domain" description="Peptide methionine sulphoxide reductase MsrA" evidence="8">
    <location>
        <begin position="28"/>
        <end position="130"/>
    </location>
</feature>
<dbReference type="VEuPathDB" id="FungiDB:HpaG809090"/>
<protein>
    <recommendedName>
        <fullName evidence="2">peptide-methionine (S)-S-oxide reductase</fullName>
        <ecNumber evidence="2">1.8.4.11</ecNumber>
    </recommendedName>
    <alternativeName>
        <fullName evidence="5">Peptide-methionine (S)-S-oxide reductase</fullName>
    </alternativeName>
    <alternativeName>
        <fullName evidence="4">Protein-methionine-S-oxide reductase</fullName>
    </alternativeName>
</protein>
<evidence type="ECO:0000256" key="5">
    <source>
        <dbReference type="ARBA" id="ARBA00030643"/>
    </source>
</evidence>
<evidence type="ECO:0000259" key="8">
    <source>
        <dbReference type="Pfam" id="PF01625"/>
    </source>
</evidence>
<dbReference type="InParanoid" id="M4BRQ0"/>
<evidence type="ECO:0000313" key="9">
    <source>
        <dbReference type="EnsemblProtists" id="HpaP809090"/>
    </source>
</evidence>
<evidence type="ECO:0000256" key="6">
    <source>
        <dbReference type="ARBA" id="ARBA00047806"/>
    </source>
</evidence>
<reference evidence="10" key="1">
    <citation type="journal article" date="2010" name="Science">
        <title>Signatures of adaptation to obligate biotrophy in the Hyaloperonospora arabidopsidis genome.</title>
        <authorList>
            <person name="Baxter L."/>
            <person name="Tripathy S."/>
            <person name="Ishaque N."/>
            <person name="Boot N."/>
            <person name="Cabral A."/>
            <person name="Kemen E."/>
            <person name="Thines M."/>
            <person name="Ah-Fong A."/>
            <person name="Anderson R."/>
            <person name="Badejoko W."/>
            <person name="Bittner-Eddy P."/>
            <person name="Boore J.L."/>
            <person name="Chibucos M.C."/>
            <person name="Coates M."/>
            <person name="Dehal P."/>
            <person name="Delehaunty K."/>
            <person name="Dong S."/>
            <person name="Downton P."/>
            <person name="Dumas B."/>
            <person name="Fabro G."/>
            <person name="Fronick C."/>
            <person name="Fuerstenberg S.I."/>
            <person name="Fulton L."/>
            <person name="Gaulin E."/>
            <person name="Govers F."/>
            <person name="Hughes L."/>
            <person name="Humphray S."/>
            <person name="Jiang R.H."/>
            <person name="Judelson H."/>
            <person name="Kamoun S."/>
            <person name="Kyung K."/>
            <person name="Meijer H."/>
            <person name="Minx P."/>
            <person name="Morris P."/>
            <person name="Nelson J."/>
            <person name="Phuntumart V."/>
            <person name="Qutob D."/>
            <person name="Rehmany A."/>
            <person name="Rougon-Cardoso A."/>
            <person name="Ryden P."/>
            <person name="Torto-Alalibo T."/>
            <person name="Studholme D."/>
            <person name="Wang Y."/>
            <person name="Win J."/>
            <person name="Wood J."/>
            <person name="Clifton S.W."/>
            <person name="Rogers J."/>
            <person name="Van den Ackerveken G."/>
            <person name="Jones J.D."/>
            <person name="McDowell J.M."/>
            <person name="Beynon J."/>
            <person name="Tyler B.M."/>
        </authorList>
    </citation>
    <scope>NUCLEOTIDE SEQUENCE [LARGE SCALE GENOMIC DNA]</scope>
    <source>
        <strain evidence="10">Emoy2</strain>
    </source>
</reference>
<dbReference type="NCBIfam" id="TIGR00401">
    <property type="entry name" value="msrA"/>
    <property type="match status" value="1"/>
</dbReference>
<dbReference type="PANTHER" id="PTHR42799:SF2">
    <property type="entry name" value="MITOCHONDRIAL PEPTIDE METHIONINE SULFOXIDE REDUCTASE"/>
    <property type="match status" value="1"/>
</dbReference>
<comment type="similarity">
    <text evidence="1">Belongs to the MsrA Met sulfoxide reductase family.</text>
</comment>
<sequence length="130" mass="14503">MTTDTCHASQPQNVAMFAAGCDWGVQLAPTYAQVCTGKTKHAEAIKIVFDDRQVSYDALLSKFWSIYDPTSLNRQNTEQGTQYRSGVCYHTEEQGKAALASKEEHQKTLSKPIVTEIEAAKQIWAAEDHH</sequence>
<evidence type="ECO:0000256" key="4">
    <source>
        <dbReference type="ARBA" id="ARBA00030273"/>
    </source>
</evidence>
<comment type="catalytic activity">
    <reaction evidence="6">
        <text>L-methionyl-[protein] + [thioredoxin]-disulfide + H2O = L-methionyl-(S)-S-oxide-[protein] + [thioredoxin]-dithiol</text>
        <dbReference type="Rhea" id="RHEA:14217"/>
        <dbReference type="Rhea" id="RHEA-COMP:10698"/>
        <dbReference type="Rhea" id="RHEA-COMP:10700"/>
        <dbReference type="Rhea" id="RHEA-COMP:12313"/>
        <dbReference type="Rhea" id="RHEA-COMP:12315"/>
        <dbReference type="ChEBI" id="CHEBI:15377"/>
        <dbReference type="ChEBI" id="CHEBI:16044"/>
        <dbReference type="ChEBI" id="CHEBI:29950"/>
        <dbReference type="ChEBI" id="CHEBI:44120"/>
        <dbReference type="ChEBI" id="CHEBI:50058"/>
        <dbReference type="EC" id="1.8.4.11"/>
    </reaction>
</comment>
<dbReference type="EnsemblProtists" id="HpaT809090">
    <property type="protein sequence ID" value="HpaP809090"/>
    <property type="gene ID" value="HpaG809090"/>
</dbReference>
<accession>M4BRQ0</accession>
<dbReference type="Gene3D" id="3.30.1060.10">
    <property type="entry name" value="Peptide methionine sulphoxide reductase MsrA"/>
    <property type="match status" value="1"/>
</dbReference>
<evidence type="ECO:0000256" key="3">
    <source>
        <dbReference type="ARBA" id="ARBA00023002"/>
    </source>
</evidence>
<dbReference type="PANTHER" id="PTHR42799">
    <property type="entry name" value="MITOCHONDRIAL PEPTIDE METHIONINE SULFOXIDE REDUCTASE"/>
    <property type="match status" value="1"/>
</dbReference>
<dbReference type="Pfam" id="PF01625">
    <property type="entry name" value="PMSR"/>
    <property type="match status" value="1"/>
</dbReference>
<evidence type="ECO:0000313" key="10">
    <source>
        <dbReference type="Proteomes" id="UP000011713"/>
    </source>
</evidence>
<dbReference type="EC" id="1.8.4.11" evidence="2"/>
<keyword evidence="3" id="KW-0560">Oxidoreductase</keyword>
<evidence type="ECO:0000256" key="7">
    <source>
        <dbReference type="ARBA" id="ARBA00048782"/>
    </source>
</evidence>
<dbReference type="InterPro" id="IPR050162">
    <property type="entry name" value="MsrA_MetSO_reductase"/>
</dbReference>
<evidence type="ECO:0000256" key="1">
    <source>
        <dbReference type="ARBA" id="ARBA00005591"/>
    </source>
</evidence>
<dbReference type="STRING" id="559515.M4BRQ0"/>
<dbReference type="Proteomes" id="UP000011713">
    <property type="component" value="Unassembled WGS sequence"/>
</dbReference>
<keyword evidence="10" id="KW-1185">Reference proteome</keyword>
<dbReference type="GO" id="GO:0034599">
    <property type="term" value="P:cellular response to oxidative stress"/>
    <property type="evidence" value="ECO:0007669"/>
    <property type="project" value="TreeGrafter"/>
</dbReference>
<evidence type="ECO:0000256" key="2">
    <source>
        <dbReference type="ARBA" id="ARBA00012502"/>
    </source>
</evidence>
<name>M4BRQ0_HYAAE</name>
<proteinExistence type="inferred from homology"/>
<dbReference type="HOGENOM" id="CLU_031040_10_2_1"/>
<dbReference type="SUPFAM" id="SSF55068">
    <property type="entry name" value="Peptide methionine sulfoxide reductase"/>
    <property type="match status" value="1"/>
</dbReference>
<comment type="catalytic activity">
    <reaction evidence="7">
        <text>[thioredoxin]-disulfide + L-methionine + H2O = L-methionine (S)-S-oxide + [thioredoxin]-dithiol</text>
        <dbReference type="Rhea" id="RHEA:19993"/>
        <dbReference type="Rhea" id="RHEA-COMP:10698"/>
        <dbReference type="Rhea" id="RHEA-COMP:10700"/>
        <dbReference type="ChEBI" id="CHEBI:15377"/>
        <dbReference type="ChEBI" id="CHEBI:29950"/>
        <dbReference type="ChEBI" id="CHEBI:50058"/>
        <dbReference type="ChEBI" id="CHEBI:57844"/>
        <dbReference type="ChEBI" id="CHEBI:58772"/>
        <dbReference type="EC" id="1.8.4.11"/>
    </reaction>
</comment>
<reference evidence="9" key="2">
    <citation type="submission" date="2015-06" db="UniProtKB">
        <authorList>
            <consortium name="EnsemblProtists"/>
        </authorList>
    </citation>
    <scope>IDENTIFICATION</scope>
    <source>
        <strain evidence="9">Emoy2</strain>
    </source>
</reference>
<dbReference type="eggNOG" id="KOG1635">
    <property type="taxonomic scope" value="Eukaryota"/>
</dbReference>